<dbReference type="EMBL" id="VSRR010030384">
    <property type="protein sequence ID" value="MPC70026.1"/>
    <property type="molecule type" value="Genomic_DNA"/>
</dbReference>
<name>A0A5B7HJ98_PORTR</name>
<accession>A0A5B7HJ98</accession>
<evidence type="ECO:0000313" key="1">
    <source>
        <dbReference type="EMBL" id="MPC70026.1"/>
    </source>
</evidence>
<proteinExistence type="predicted"/>
<reference evidence="1 2" key="1">
    <citation type="submission" date="2019-05" db="EMBL/GenBank/DDBJ databases">
        <title>Another draft genome of Portunus trituberculatus and its Hox gene families provides insights of decapod evolution.</title>
        <authorList>
            <person name="Jeong J.-H."/>
            <person name="Song I."/>
            <person name="Kim S."/>
            <person name="Choi T."/>
            <person name="Kim D."/>
            <person name="Ryu S."/>
            <person name="Kim W."/>
        </authorList>
    </citation>
    <scope>NUCLEOTIDE SEQUENCE [LARGE SCALE GENOMIC DNA]</scope>
    <source>
        <tissue evidence="1">Muscle</tissue>
    </source>
</reference>
<evidence type="ECO:0000313" key="2">
    <source>
        <dbReference type="Proteomes" id="UP000324222"/>
    </source>
</evidence>
<dbReference type="AlphaFoldDB" id="A0A5B7HJ98"/>
<keyword evidence="2" id="KW-1185">Reference proteome</keyword>
<sequence length="65" mass="7308">MRAQHTEESEAHLDLTNTTLNPFCLSEAHWGAWGSFRAGSKKLNNVRATSCLLPLNGLHERFEGR</sequence>
<organism evidence="1 2">
    <name type="scientific">Portunus trituberculatus</name>
    <name type="common">Swimming crab</name>
    <name type="synonym">Neptunus trituberculatus</name>
    <dbReference type="NCBI Taxonomy" id="210409"/>
    <lineage>
        <taxon>Eukaryota</taxon>
        <taxon>Metazoa</taxon>
        <taxon>Ecdysozoa</taxon>
        <taxon>Arthropoda</taxon>
        <taxon>Crustacea</taxon>
        <taxon>Multicrustacea</taxon>
        <taxon>Malacostraca</taxon>
        <taxon>Eumalacostraca</taxon>
        <taxon>Eucarida</taxon>
        <taxon>Decapoda</taxon>
        <taxon>Pleocyemata</taxon>
        <taxon>Brachyura</taxon>
        <taxon>Eubrachyura</taxon>
        <taxon>Portunoidea</taxon>
        <taxon>Portunidae</taxon>
        <taxon>Portuninae</taxon>
        <taxon>Portunus</taxon>
    </lineage>
</organism>
<protein>
    <submittedName>
        <fullName evidence="1">Uncharacterized protein</fullName>
    </submittedName>
</protein>
<comment type="caution">
    <text evidence="1">The sequence shown here is derived from an EMBL/GenBank/DDBJ whole genome shotgun (WGS) entry which is preliminary data.</text>
</comment>
<gene>
    <name evidence="1" type="ORF">E2C01_064261</name>
</gene>
<dbReference type="Proteomes" id="UP000324222">
    <property type="component" value="Unassembled WGS sequence"/>
</dbReference>